<keyword evidence="1" id="KW-0732">Signal</keyword>
<feature type="chain" id="PRO_5022926500" evidence="1">
    <location>
        <begin position="25"/>
        <end position="443"/>
    </location>
</feature>
<accession>A0A5B8Z9H6</accession>
<dbReference type="STRING" id="1742359.GCA_001439625_03222"/>
<sequence>MKKFISILASLLLLLVYLPTDSKAAELVKYPFEVNVSVYLSASVTLTVNGNYQLYNKDTGEITPVPKGTSITVKKDGSNVSVSMNGSNLNAVKGFDLQEQIGDGSSLVRVSNGITYRGSFFLKPNGSKIEIINILDMEDYLKGVVPSEMPASFPKEALKAQAIAARSYAANTLMLTSTASSQVYRGYTGEDARTNTAIKETEGLLVKYNGKPIQAFFFSTSGGKTANVGDVWNSKQEQYPYLVSVDDPYESSPFSNWSETFTPETLLKSFGFKDLSAQIYDITLSKTGANGEVSGVTLKTSAGDKTVTGNESVIRSYFPISNPQLYNKLQSNWFDIQTNGSAAENLSVQTSSGTSDLGDIKGQKVQTANGEVTLTDSKVSIQTANGVITNEGTTGNITSITLNGKGWGHRIGMSQYGAKGFAEKGWTAEQILTHYFQGTTVSK</sequence>
<evidence type="ECO:0000259" key="2">
    <source>
        <dbReference type="Pfam" id="PF08486"/>
    </source>
</evidence>
<protein>
    <submittedName>
        <fullName evidence="3">SpoIID/LytB domain-containing protein</fullName>
    </submittedName>
</protein>
<dbReference type="NCBIfam" id="TIGR02669">
    <property type="entry name" value="SpoIID_LytB"/>
    <property type="match status" value="1"/>
</dbReference>
<evidence type="ECO:0000313" key="4">
    <source>
        <dbReference type="Proteomes" id="UP000321555"/>
    </source>
</evidence>
<organism evidence="3 4">
    <name type="scientific">Cytobacillus dafuensis</name>
    <name type="common">Bacillus dafuensis</name>
    <dbReference type="NCBI Taxonomy" id="1742359"/>
    <lineage>
        <taxon>Bacteria</taxon>
        <taxon>Bacillati</taxon>
        <taxon>Bacillota</taxon>
        <taxon>Bacilli</taxon>
        <taxon>Bacillales</taxon>
        <taxon>Bacillaceae</taxon>
        <taxon>Cytobacillus</taxon>
    </lineage>
</organism>
<evidence type="ECO:0000313" key="3">
    <source>
        <dbReference type="EMBL" id="QED49620.1"/>
    </source>
</evidence>
<dbReference type="Proteomes" id="UP000321555">
    <property type="component" value="Chromosome"/>
</dbReference>
<reference evidence="4" key="1">
    <citation type="submission" date="2019-08" db="EMBL/GenBank/DDBJ databases">
        <authorList>
            <person name="Zheng X."/>
        </authorList>
    </citation>
    <scope>NUCLEOTIDE SEQUENCE [LARGE SCALE GENOMIC DNA]</scope>
    <source>
        <strain evidence="4">FJAT-25496</strain>
    </source>
</reference>
<proteinExistence type="predicted"/>
<feature type="signal peptide" evidence="1">
    <location>
        <begin position="1"/>
        <end position="24"/>
    </location>
</feature>
<dbReference type="EMBL" id="CP042593">
    <property type="protein sequence ID" value="QED49620.1"/>
    <property type="molecule type" value="Genomic_DNA"/>
</dbReference>
<dbReference type="PANTHER" id="PTHR30032:SF4">
    <property type="entry name" value="AMIDASE ENHANCER"/>
    <property type="match status" value="1"/>
</dbReference>
<dbReference type="GO" id="GO:0030435">
    <property type="term" value="P:sporulation resulting in formation of a cellular spore"/>
    <property type="evidence" value="ECO:0007669"/>
    <property type="project" value="InterPro"/>
</dbReference>
<dbReference type="AlphaFoldDB" id="A0A5B8Z9H6"/>
<gene>
    <name evidence="3" type="ORF">FSZ17_21430</name>
</gene>
<dbReference type="GO" id="GO:0030288">
    <property type="term" value="C:outer membrane-bounded periplasmic space"/>
    <property type="evidence" value="ECO:0007669"/>
    <property type="project" value="TreeGrafter"/>
</dbReference>
<dbReference type="InterPro" id="IPR013486">
    <property type="entry name" value="SpoIID/LytB"/>
</dbReference>
<keyword evidence="4" id="KW-1185">Reference proteome</keyword>
<name>A0A5B8Z9H6_CYTDA</name>
<feature type="domain" description="Sporulation stage II protein D amidase enhancer LytB N-terminal" evidence="2">
    <location>
        <begin position="127"/>
        <end position="208"/>
    </location>
</feature>
<dbReference type="InterPro" id="IPR051922">
    <property type="entry name" value="Bact_Sporulation_Assoc"/>
</dbReference>
<dbReference type="KEGG" id="bda:FSZ17_21430"/>
<dbReference type="Pfam" id="PF08486">
    <property type="entry name" value="SpoIID"/>
    <property type="match status" value="1"/>
</dbReference>
<evidence type="ECO:0000256" key="1">
    <source>
        <dbReference type="SAM" id="SignalP"/>
    </source>
</evidence>
<dbReference type="InterPro" id="IPR013693">
    <property type="entry name" value="SpoIID/LytB_N"/>
</dbReference>
<dbReference type="RefSeq" id="WP_057773047.1">
    <property type="nucleotide sequence ID" value="NZ_CP042593.1"/>
</dbReference>
<dbReference type="OrthoDB" id="9794671at2"/>
<dbReference type="PANTHER" id="PTHR30032">
    <property type="entry name" value="N-ACETYLMURAMOYL-L-ALANINE AMIDASE-RELATED"/>
    <property type="match status" value="1"/>
</dbReference>